<keyword evidence="3" id="KW-1185">Reference proteome</keyword>
<dbReference type="InterPro" id="IPR006675">
    <property type="entry name" value="HDIG_dom"/>
</dbReference>
<feature type="domain" description="HD" evidence="1">
    <location>
        <begin position="23"/>
        <end position="126"/>
    </location>
</feature>
<dbReference type="AlphaFoldDB" id="A0A4E0PYJ7"/>
<dbReference type="CDD" id="cd00077">
    <property type="entry name" value="HDc"/>
    <property type="match status" value="1"/>
</dbReference>
<sequence length="219" mass="24817">MDLIERTRGFVAEVLADEPSTHDISHIERVEALCLEIREKEGGDLKVLRLAALLHDIGIVREHREGGNHAEYGAETAREFLSAEGVESELIEHVASCILTHRFSRGMKAETTEACILQDADRLDALGAVGIFRSLVSMGALRALKNSIGTVKETSMNAYTDNPFDGFYDYMEKKPFRIMDRLNTETAKVIAEQRLRIMHLYLEELKREANQEKQKWLIS</sequence>
<dbReference type="GO" id="GO:0016787">
    <property type="term" value="F:hydrolase activity"/>
    <property type="evidence" value="ECO:0007669"/>
    <property type="project" value="UniProtKB-KW"/>
</dbReference>
<dbReference type="Pfam" id="PF01966">
    <property type="entry name" value="HD"/>
    <property type="match status" value="1"/>
</dbReference>
<dbReference type="Proteomes" id="UP000297295">
    <property type="component" value="Unassembled WGS sequence"/>
</dbReference>
<evidence type="ECO:0000313" key="3">
    <source>
        <dbReference type="Proteomes" id="UP000297295"/>
    </source>
</evidence>
<dbReference type="SUPFAM" id="SSF109604">
    <property type="entry name" value="HD-domain/PDEase-like"/>
    <property type="match status" value="1"/>
</dbReference>
<dbReference type="PANTHER" id="PTHR33594">
    <property type="entry name" value="SUPERFAMILY HYDROLASE, PUTATIVE (AFU_ORTHOLOGUE AFUA_1G03035)-RELATED"/>
    <property type="match status" value="1"/>
</dbReference>
<keyword evidence="2" id="KW-0378">Hydrolase</keyword>
<dbReference type="InterPro" id="IPR003607">
    <property type="entry name" value="HD/PDEase_dom"/>
</dbReference>
<dbReference type="NCBIfam" id="TIGR00277">
    <property type="entry name" value="HDIG"/>
    <property type="match status" value="1"/>
</dbReference>
<accession>A0A4E0PYJ7</accession>
<protein>
    <submittedName>
        <fullName evidence="2">Phosphohydrolase</fullName>
    </submittedName>
</protein>
<gene>
    <name evidence="2" type="ORF">CUN85_00230</name>
</gene>
<comment type="caution">
    <text evidence="2">The sequence shown here is derived from an EMBL/GenBank/DDBJ whole genome shotgun (WGS) entry which is preliminary data.</text>
</comment>
<dbReference type="PANTHER" id="PTHR33594:SF1">
    <property type="entry name" value="HD_PDEASE DOMAIN-CONTAINING PROTEIN"/>
    <property type="match status" value="1"/>
</dbReference>
<organism evidence="2 3">
    <name type="scientific">Methanolobus halotolerans</name>
    <dbReference type="NCBI Taxonomy" id="2052935"/>
    <lineage>
        <taxon>Archaea</taxon>
        <taxon>Methanobacteriati</taxon>
        <taxon>Methanobacteriota</taxon>
        <taxon>Stenosarchaea group</taxon>
        <taxon>Methanomicrobia</taxon>
        <taxon>Methanosarcinales</taxon>
        <taxon>Methanosarcinaceae</taxon>
        <taxon>Methanolobus</taxon>
    </lineage>
</organism>
<reference evidence="2 3" key="1">
    <citation type="submission" date="2017-11" db="EMBL/GenBank/DDBJ databases">
        <title>Isolation and Characterization of Methanogenic Archaea from Saline Meromictic Lake at Siberia.</title>
        <authorList>
            <person name="Shen Y."/>
            <person name="Huang H.-H."/>
            <person name="Lai M.-C."/>
            <person name="Chen S.-C."/>
        </authorList>
    </citation>
    <scope>NUCLEOTIDE SEQUENCE [LARGE SCALE GENOMIC DNA]</scope>
    <source>
        <strain evidence="2 3">SY-01</strain>
    </source>
</reference>
<evidence type="ECO:0000259" key="1">
    <source>
        <dbReference type="PROSITE" id="PS51831"/>
    </source>
</evidence>
<dbReference type="PROSITE" id="PS51831">
    <property type="entry name" value="HD"/>
    <property type="match status" value="1"/>
</dbReference>
<dbReference type="RefSeq" id="WP_135387803.1">
    <property type="nucleotide sequence ID" value="NZ_PGGK01000001.1"/>
</dbReference>
<dbReference type="InterPro" id="IPR006674">
    <property type="entry name" value="HD_domain"/>
</dbReference>
<dbReference type="OrthoDB" id="17914at2157"/>
<dbReference type="SMART" id="SM00471">
    <property type="entry name" value="HDc"/>
    <property type="match status" value="1"/>
</dbReference>
<proteinExistence type="predicted"/>
<dbReference type="Gene3D" id="1.10.3210.50">
    <property type="match status" value="1"/>
</dbReference>
<dbReference type="EMBL" id="PGGK01000001">
    <property type="protein sequence ID" value="TGC11348.1"/>
    <property type="molecule type" value="Genomic_DNA"/>
</dbReference>
<name>A0A4E0PYJ7_9EURY</name>
<evidence type="ECO:0000313" key="2">
    <source>
        <dbReference type="EMBL" id="TGC11348.1"/>
    </source>
</evidence>